<keyword evidence="1" id="KW-0732">Signal</keyword>
<protein>
    <submittedName>
        <fullName evidence="2">Uncharacterized protein</fullName>
    </submittedName>
</protein>
<dbReference type="Proteomes" id="UP000324897">
    <property type="component" value="Chromosome 1"/>
</dbReference>
<dbReference type="AlphaFoldDB" id="A0A5J9V837"/>
<reference evidence="2 3" key="1">
    <citation type="journal article" date="2019" name="Sci. Rep.">
        <title>A high-quality genome of Eragrostis curvula grass provides insights into Poaceae evolution and supports new strategies to enhance forage quality.</title>
        <authorList>
            <person name="Carballo J."/>
            <person name="Santos B.A.C.M."/>
            <person name="Zappacosta D."/>
            <person name="Garbus I."/>
            <person name="Selva J.P."/>
            <person name="Gallo C.A."/>
            <person name="Diaz A."/>
            <person name="Albertini E."/>
            <person name="Caccamo M."/>
            <person name="Echenique V."/>
        </authorList>
    </citation>
    <scope>NUCLEOTIDE SEQUENCE [LARGE SCALE GENOMIC DNA]</scope>
    <source>
        <strain evidence="3">cv. Victoria</strain>
        <tissue evidence="2">Leaf</tissue>
    </source>
</reference>
<organism evidence="2 3">
    <name type="scientific">Eragrostis curvula</name>
    <name type="common">weeping love grass</name>
    <dbReference type="NCBI Taxonomy" id="38414"/>
    <lineage>
        <taxon>Eukaryota</taxon>
        <taxon>Viridiplantae</taxon>
        <taxon>Streptophyta</taxon>
        <taxon>Embryophyta</taxon>
        <taxon>Tracheophyta</taxon>
        <taxon>Spermatophyta</taxon>
        <taxon>Magnoliopsida</taxon>
        <taxon>Liliopsida</taxon>
        <taxon>Poales</taxon>
        <taxon>Poaceae</taxon>
        <taxon>PACMAD clade</taxon>
        <taxon>Chloridoideae</taxon>
        <taxon>Eragrostideae</taxon>
        <taxon>Eragrostidinae</taxon>
        <taxon>Eragrostis</taxon>
    </lineage>
</organism>
<keyword evidence="3" id="KW-1185">Reference proteome</keyword>
<accession>A0A5J9V837</accession>
<name>A0A5J9V837_9POAL</name>
<feature type="non-terminal residue" evidence="2">
    <location>
        <position position="1"/>
    </location>
</feature>
<dbReference type="Gramene" id="TVU31631">
    <property type="protein sequence ID" value="TVU31631"/>
    <property type="gene ID" value="EJB05_23326"/>
</dbReference>
<gene>
    <name evidence="2" type="ORF">EJB05_23326</name>
</gene>
<evidence type="ECO:0000313" key="3">
    <source>
        <dbReference type="Proteomes" id="UP000324897"/>
    </source>
</evidence>
<dbReference type="EMBL" id="RWGY01000011">
    <property type="protein sequence ID" value="TVU31631.1"/>
    <property type="molecule type" value="Genomic_DNA"/>
</dbReference>
<feature type="chain" id="PRO_5023851343" evidence="1">
    <location>
        <begin position="17"/>
        <end position="62"/>
    </location>
</feature>
<comment type="caution">
    <text evidence="2">The sequence shown here is derived from an EMBL/GenBank/DDBJ whole genome shotgun (WGS) entry which is preliminary data.</text>
</comment>
<sequence>MALLVVSAMHAVPAQAGRALGQIGYGSLDPAGKTPSSAGHTPGGAYTRPCVYKYGCAPPHVP</sequence>
<feature type="signal peptide" evidence="1">
    <location>
        <begin position="1"/>
        <end position="16"/>
    </location>
</feature>
<proteinExistence type="predicted"/>
<evidence type="ECO:0000313" key="2">
    <source>
        <dbReference type="EMBL" id="TVU31631.1"/>
    </source>
</evidence>
<evidence type="ECO:0000256" key="1">
    <source>
        <dbReference type="SAM" id="SignalP"/>
    </source>
</evidence>